<protein>
    <recommendedName>
        <fullName evidence="2">UPF0251 protein IAA53_03675</fullName>
    </recommendedName>
</protein>
<dbReference type="HAMAP" id="MF_00674">
    <property type="entry name" value="UPF0251"/>
    <property type="match status" value="1"/>
</dbReference>
<proteinExistence type="inferred from homology"/>
<dbReference type="PANTHER" id="PTHR37478">
    <property type="match status" value="1"/>
</dbReference>
<dbReference type="Proteomes" id="UP000824239">
    <property type="component" value="Unassembled WGS sequence"/>
</dbReference>
<gene>
    <name evidence="4" type="ORF">IAA53_03675</name>
</gene>
<dbReference type="PANTHER" id="PTHR37478:SF2">
    <property type="entry name" value="UPF0251 PROTEIN TK0562"/>
    <property type="match status" value="1"/>
</dbReference>
<name>A0A9D1DGT2_9FIRM</name>
<evidence type="ECO:0000256" key="2">
    <source>
        <dbReference type="HAMAP-Rule" id="MF_00674"/>
    </source>
</evidence>
<evidence type="ECO:0000259" key="3">
    <source>
        <dbReference type="Pfam" id="PF02579"/>
    </source>
</evidence>
<feature type="domain" description="Dinitrogenase iron-molybdenum cofactor biosynthesis" evidence="3">
    <location>
        <begin position="122"/>
        <end position="209"/>
    </location>
</feature>
<dbReference type="InterPro" id="IPR036105">
    <property type="entry name" value="DiNase_FeMo-co_biosyn_sf"/>
</dbReference>
<reference evidence="4" key="2">
    <citation type="journal article" date="2021" name="PeerJ">
        <title>Extensive microbial diversity within the chicken gut microbiome revealed by metagenomics and culture.</title>
        <authorList>
            <person name="Gilroy R."/>
            <person name="Ravi A."/>
            <person name="Getino M."/>
            <person name="Pursley I."/>
            <person name="Horton D.L."/>
            <person name="Alikhan N.F."/>
            <person name="Baker D."/>
            <person name="Gharbi K."/>
            <person name="Hall N."/>
            <person name="Watson M."/>
            <person name="Adriaenssens E.M."/>
            <person name="Foster-Nyarko E."/>
            <person name="Jarju S."/>
            <person name="Secka A."/>
            <person name="Antonio M."/>
            <person name="Oren A."/>
            <person name="Chaudhuri R.R."/>
            <person name="La Ragione R."/>
            <person name="Hildebrand F."/>
            <person name="Pallen M.J."/>
        </authorList>
    </citation>
    <scope>NUCLEOTIDE SEQUENCE</scope>
    <source>
        <strain evidence="4">ChiBcec15-4380</strain>
    </source>
</reference>
<evidence type="ECO:0000256" key="1">
    <source>
        <dbReference type="ARBA" id="ARBA00009350"/>
    </source>
</evidence>
<reference evidence="4" key="1">
    <citation type="submission" date="2020-10" db="EMBL/GenBank/DDBJ databases">
        <authorList>
            <person name="Gilroy R."/>
        </authorList>
    </citation>
    <scope>NUCLEOTIDE SEQUENCE</scope>
    <source>
        <strain evidence="4">ChiBcec15-4380</strain>
    </source>
</reference>
<evidence type="ECO:0000313" key="4">
    <source>
        <dbReference type="EMBL" id="HIR50373.1"/>
    </source>
</evidence>
<dbReference type="SUPFAM" id="SSF53146">
    <property type="entry name" value="Nitrogenase accessory factor-like"/>
    <property type="match status" value="1"/>
</dbReference>
<dbReference type="EMBL" id="DVHE01000027">
    <property type="protein sequence ID" value="HIR50373.1"/>
    <property type="molecule type" value="Genomic_DNA"/>
</dbReference>
<dbReference type="InterPro" id="IPR013324">
    <property type="entry name" value="RNA_pol_sigma_r3/r4-like"/>
</dbReference>
<organism evidence="4 5">
    <name type="scientific">Candidatus Avoscillospira avicola</name>
    <dbReference type="NCBI Taxonomy" id="2840706"/>
    <lineage>
        <taxon>Bacteria</taxon>
        <taxon>Bacillati</taxon>
        <taxon>Bacillota</taxon>
        <taxon>Clostridia</taxon>
        <taxon>Eubacteriales</taxon>
        <taxon>Oscillospiraceae</taxon>
        <taxon>Oscillospiraceae incertae sedis</taxon>
        <taxon>Candidatus Avoscillospira</taxon>
    </lineage>
</organism>
<accession>A0A9D1DGT2</accession>
<dbReference type="AlphaFoldDB" id="A0A9D1DGT2"/>
<dbReference type="InterPro" id="IPR002852">
    <property type="entry name" value="UPF0251"/>
</dbReference>
<sequence length="244" mass="25757">MARPCKRRRVWMEPEYSRFLPDGTPAEGCEVLTVDEFEAIRLLDLESLTQEQCAQQMGIARSTVADICESARRKIAGSLVYGRPLVISGGHYHICGAGDGAPVPPLTRKEAVQMRIAVTYEDGMVFQHFGHTEQFKLYDVEDGHVTAAQVVNTNGQGHGALAGFLTAAQVDVLLCGGIGGGAQAALAEAGIQLFGGVTGAADEAVAAYLAGTLHYVPGIRCDHHGHGHDHDCGSHGCGGGSCHH</sequence>
<dbReference type="Pfam" id="PF02579">
    <property type="entry name" value="Nitro_FeMo-Co"/>
    <property type="match status" value="1"/>
</dbReference>
<dbReference type="SUPFAM" id="SSF88659">
    <property type="entry name" value="Sigma3 and sigma4 domains of RNA polymerase sigma factors"/>
    <property type="match status" value="1"/>
</dbReference>
<comment type="caution">
    <text evidence="4">The sequence shown here is derived from an EMBL/GenBank/DDBJ whole genome shotgun (WGS) entry which is preliminary data.</text>
</comment>
<dbReference type="Gene3D" id="3.30.420.130">
    <property type="entry name" value="Dinitrogenase iron-molybdenum cofactor biosynthesis domain"/>
    <property type="match status" value="1"/>
</dbReference>
<dbReference type="InterPro" id="IPR003731">
    <property type="entry name" value="Di-Nase_FeMo-co_biosynth"/>
</dbReference>
<evidence type="ECO:0000313" key="5">
    <source>
        <dbReference type="Proteomes" id="UP000824239"/>
    </source>
</evidence>
<dbReference type="Pfam" id="PF02001">
    <property type="entry name" value="DUF134"/>
    <property type="match status" value="1"/>
</dbReference>
<comment type="similarity">
    <text evidence="1 2">Belongs to the UPF0251 family.</text>
</comment>